<dbReference type="Pfam" id="PF11228">
    <property type="entry name" value="DUF3027"/>
    <property type="match status" value="1"/>
</dbReference>
<proteinExistence type="predicted"/>
<reference evidence="2" key="1">
    <citation type="journal article" date="2019" name="Int. J. Syst. Evol. Microbiol.">
        <title>The Global Catalogue of Microorganisms (GCM) 10K type strain sequencing project: providing services to taxonomists for standard genome sequencing and annotation.</title>
        <authorList>
            <consortium name="The Broad Institute Genomics Platform"/>
            <consortium name="The Broad Institute Genome Sequencing Center for Infectious Disease"/>
            <person name="Wu L."/>
            <person name="Ma J."/>
        </authorList>
    </citation>
    <scope>NUCLEOTIDE SEQUENCE [LARGE SCALE GENOMIC DNA]</scope>
    <source>
        <strain evidence="2">CGMCC 4.7317</strain>
    </source>
</reference>
<evidence type="ECO:0000313" key="1">
    <source>
        <dbReference type="EMBL" id="MFC6236613.1"/>
    </source>
</evidence>
<dbReference type="RefSeq" id="WP_386763654.1">
    <property type="nucleotide sequence ID" value="NZ_JBHSTI010000002.1"/>
</dbReference>
<keyword evidence="2" id="KW-1185">Reference proteome</keyword>
<dbReference type="InterPro" id="IPR021391">
    <property type="entry name" value="DUF3027"/>
</dbReference>
<comment type="caution">
    <text evidence="1">The sequence shown here is derived from an EMBL/GenBank/DDBJ whole genome shotgun (WGS) entry which is preliminary data.</text>
</comment>
<gene>
    <name evidence="1" type="ORF">ACFQGU_01890</name>
</gene>
<accession>A0ABW1SW36</accession>
<name>A0ABW1SW36_9ACTN</name>
<evidence type="ECO:0000313" key="2">
    <source>
        <dbReference type="Proteomes" id="UP001596138"/>
    </source>
</evidence>
<organism evidence="1 2">
    <name type="scientific">Longivirga aurantiaca</name>
    <dbReference type="NCBI Taxonomy" id="1837743"/>
    <lineage>
        <taxon>Bacteria</taxon>
        <taxon>Bacillati</taxon>
        <taxon>Actinomycetota</taxon>
        <taxon>Actinomycetes</taxon>
        <taxon>Sporichthyales</taxon>
        <taxon>Sporichthyaceae</taxon>
        <taxon>Longivirga</taxon>
    </lineage>
</organism>
<dbReference type="EMBL" id="JBHSTI010000002">
    <property type="protein sequence ID" value="MFC6236613.1"/>
    <property type="molecule type" value="Genomic_DNA"/>
</dbReference>
<protein>
    <submittedName>
        <fullName evidence="1">DUF3027 domain-containing protein</fullName>
    </submittedName>
</protein>
<sequence>MTSLDLGNAAAVLGNAAAVDLARAAALEVAPAAQVGEHVGVVADADPDIATHRFACLNTAYAGWHWSVTVVRVPGAETATVSEVVLLPGDGALLPPPWVPWNERVRPGDLGPGDLHPTAPDDPRLEPGYTGADFLEELDDPTYPGVVLRPEQWELGLGRERVLSVLGRDLAVERWYEGDHGPASAMAKGAPASCTSCGFLMPIGGLVGQAFGVCANPFGADGSVVSLEYGCGAHSSVREIEGTGIPVTEIVVDDYGFVEVHARAMVADATEDEVVTSQVVIEDGDGGADVVLLDDEATGEDVADIALDDDDLEAVHEIADPESLVDAHDDEDDDLEDDAQAETLEDVLDLDPDDL</sequence>
<dbReference type="Proteomes" id="UP001596138">
    <property type="component" value="Unassembled WGS sequence"/>
</dbReference>